<evidence type="ECO:0000256" key="5">
    <source>
        <dbReference type="ARBA" id="ARBA00022605"/>
    </source>
</evidence>
<dbReference type="InterPro" id="IPR006218">
    <property type="entry name" value="DAHP1/KDSA"/>
</dbReference>
<dbReference type="GO" id="GO:0009423">
    <property type="term" value="P:chorismate biosynthetic process"/>
    <property type="evidence" value="ECO:0007669"/>
    <property type="project" value="UniProtKB-UniPathway"/>
</dbReference>
<evidence type="ECO:0000256" key="7">
    <source>
        <dbReference type="ARBA" id="ARBA00023141"/>
    </source>
</evidence>
<dbReference type="GO" id="GO:0005737">
    <property type="term" value="C:cytoplasm"/>
    <property type="evidence" value="ECO:0007669"/>
    <property type="project" value="TreeGrafter"/>
</dbReference>
<evidence type="ECO:0000256" key="2">
    <source>
        <dbReference type="ARBA" id="ARBA00004688"/>
    </source>
</evidence>
<dbReference type="AlphaFoldDB" id="A0A1F6CQZ3"/>
<dbReference type="GO" id="GO:0003849">
    <property type="term" value="F:3-deoxy-7-phosphoheptulonate synthase activity"/>
    <property type="evidence" value="ECO:0007669"/>
    <property type="project" value="UniProtKB-EC"/>
</dbReference>
<keyword evidence="7" id="KW-0057">Aromatic amino acid biosynthesis</keyword>
<evidence type="ECO:0000256" key="1">
    <source>
        <dbReference type="ARBA" id="ARBA00003726"/>
    </source>
</evidence>
<dbReference type="GO" id="GO:0009073">
    <property type="term" value="P:aromatic amino acid family biosynthetic process"/>
    <property type="evidence" value="ECO:0007669"/>
    <property type="project" value="UniProtKB-KW"/>
</dbReference>
<dbReference type="Pfam" id="PF00793">
    <property type="entry name" value="DAHP_synth_1"/>
    <property type="match status" value="1"/>
</dbReference>
<evidence type="ECO:0000313" key="14">
    <source>
        <dbReference type="Proteomes" id="UP000176445"/>
    </source>
</evidence>
<dbReference type="GO" id="GO:0008652">
    <property type="term" value="P:amino acid biosynthetic process"/>
    <property type="evidence" value="ECO:0007669"/>
    <property type="project" value="UniProtKB-KW"/>
</dbReference>
<comment type="pathway">
    <text evidence="2">Metabolic intermediate biosynthesis; chorismate biosynthesis; chorismate from D-erythrose 4-phosphate and phosphoenolpyruvate: step 1/7.</text>
</comment>
<comment type="function">
    <text evidence="1">Stereospecific condensation of phosphoenolpyruvate (PEP) and D-erythrose-4-phosphate (E4P) giving rise to 3-deoxy-D-arabino-heptulosonate-7-phosphate (DAHP).</text>
</comment>
<reference evidence="13 14" key="1">
    <citation type="journal article" date="2016" name="Nat. Commun.">
        <title>Thousands of microbial genomes shed light on interconnected biogeochemical processes in an aquifer system.</title>
        <authorList>
            <person name="Anantharaman K."/>
            <person name="Brown C.T."/>
            <person name="Hug L.A."/>
            <person name="Sharon I."/>
            <person name="Castelle C.J."/>
            <person name="Probst A.J."/>
            <person name="Thomas B.C."/>
            <person name="Singh A."/>
            <person name="Wilkins M.J."/>
            <person name="Karaoz U."/>
            <person name="Brodie E.L."/>
            <person name="Williams K.H."/>
            <person name="Hubbard S.S."/>
            <person name="Banfield J.F."/>
        </authorList>
    </citation>
    <scope>NUCLEOTIDE SEQUENCE [LARGE SCALE GENOMIC DNA]</scope>
</reference>
<feature type="domain" description="DAHP synthetase I/KDSA" evidence="12">
    <location>
        <begin position="24"/>
        <end position="234"/>
    </location>
</feature>
<dbReference type="PANTHER" id="PTHR21225:SF12">
    <property type="entry name" value="PHOSPHO-2-DEHYDRO-3-DEOXYHEPTONATE ALDOLASE, TYROSINE-INHIBITED"/>
    <property type="match status" value="1"/>
</dbReference>
<evidence type="ECO:0000256" key="11">
    <source>
        <dbReference type="ARBA" id="ARBA00047508"/>
    </source>
</evidence>
<dbReference type="EC" id="2.5.1.54" evidence="4"/>
<feature type="non-terminal residue" evidence="13">
    <location>
        <position position="1"/>
    </location>
</feature>
<dbReference type="PANTHER" id="PTHR21225">
    <property type="entry name" value="PHOSPHO-2-DEHYDRO-3-DEOXYHEPTONATE ALDOLASE DAHP SYNTHETASE"/>
    <property type="match status" value="1"/>
</dbReference>
<evidence type="ECO:0000256" key="10">
    <source>
        <dbReference type="ARBA" id="ARBA00032193"/>
    </source>
</evidence>
<dbReference type="Gene3D" id="3.20.20.70">
    <property type="entry name" value="Aldolase class I"/>
    <property type="match status" value="1"/>
</dbReference>
<keyword evidence="6" id="KW-0808">Transferase</keyword>
<dbReference type="InterPro" id="IPR013785">
    <property type="entry name" value="Aldolase_TIM"/>
</dbReference>
<accession>A0A1F6CQZ3</accession>
<gene>
    <name evidence="13" type="ORF">A2704_04530</name>
</gene>
<keyword evidence="5" id="KW-0028">Amino-acid biosynthesis</keyword>
<dbReference type="NCBIfam" id="TIGR00034">
    <property type="entry name" value="aroFGH"/>
    <property type="match status" value="1"/>
</dbReference>
<protein>
    <recommendedName>
        <fullName evidence="4">3-deoxy-7-phosphoheptulonate synthase</fullName>
        <ecNumber evidence="4">2.5.1.54</ecNumber>
    </recommendedName>
    <alternativeName>
        <fullName evidence="10">3-deoxy-D-arabino-heptulosonate 7-phosphate synthase</fullName>
    </alternativeName>
    <alternativeName>
        <fullName evidence="9">DAHP synthase</fullName>
    </alternativeName>
    <alternativeName>
        <fullName evidence="8">Phospho-2-keto-3-deoxyheptonate aldolase</fullName>
    </alternativeName>
</protein>
<name>A0A1F6CQZ3_9BACT</name>
<proteinExistence type="inferred from homology"/>
<evidence type="ECO:0000256" key="3">
    <source>
        <dbReference type="ARBA" id="ARBA00007985"/>
    </source>
</evidence>
<comment type="caution">
    <text evidence="13">The sequence shown here is derived from an EMBL/GenBank/DDBJ whole genome shotgun (WGS) entry which is preliminary data.</text>
</comment>
<evidence type="ECO:0000259" key="12">
    <source>
        <dbReference type="Pfam" id="PF00793"/>
    </source>
</evidence>
<dbReference type="InterPro" id="IPR006219">
    <property type="entry name" value="DAHP_synth_1"/>
</dbReference>
<dbReference type="Proteomes" id="UP000176445">
    <property type="component" value="Unassembled WGS sequence"/>
</dbReference>
<evidence type="ECO:0000256" key="8">
    <source>
        <dbReference type="ARBA" id="ARBA00031111"/>
    </source>
</evidence>
<comment type="similarity">
    <text evidence="3">Belongs to the class-I DAHP synthase family.</text>
</comment>
<dbReference type="SUPFAM" id="SSF51569">
    <property type="entry name" value="Aldolase"/>
    <property type="match status" value="1"/>
</dbReference>
<dbReference type="EMBL" id="MFKW01000021">
    <property type="protein sequence ID" value="OGG51599.1"/>
    <property type="molecule type" value="Genomic_DNA"/>
</dbReference>
<evidence type="ECO:0000256" key="6">
    <source>
        <dbReference type="ARBA" id="ARBA00022679"/>
    </source>
</evidence>
<dbReference type="UniPathway" id="UPA00053">
    <property type="reaction ID" value="UER00084"/>
</dbReference>
<evidence type="ECO:0000256" key="9">
    <source>
        <dbReference type="ARBA" id="ARBA00031349"/>
    </source>
</evidence>
<organism evidence="13 14">
    <name type="scientific">Candidatus Kaiserbacteria bacterium RIFCSPHIGHO2_01_FULL_54_36b</name>
    <dbReference type="NCBI Taxonomy" id="1798483"/>
    <lineage>
        <taxon>Bacteria</taxon>
        <taxon>Candidatus Kaiseribacteriota</taxon>
    </lineage>
</organism>
<comment type="catalytic activity">
    <reaction evidence="11">
        <text>D-erythrose 4-phosphate + phosphoenolpyruvate + H2O = 7-phospho-2-dehydro-3-deoxy-D-arabino-heptonate + phosphate</text>
        <dbReference type="Rhea" id="RHEA:14717"/>
        <dbReference type="ChEBI" id="CHEBI:15377"/>
        <dbReference type="ChEBI" id="CHEBI:16897"/>
        <dbReference type="ChEBI" id="CHEBI:43474"/>
        <dbReference type="ChEBI" id="CHEBI:58394"/>
        <dbReference type="ChEBI" id="CHEBI:58702"/>
        <dbReference type="EC" id="2.5.1.54"/>
    </reaction>
</comment>
<evidence type="ECO:0000256" key="4">
    <source>
        <dbReference type="ARBA" id="ARBA00012694"/>
    </source>
</evidence>
<sequence>HAVAQYEPTEGIRLSRTILRDIAQMDIPLAIELLDTKRTRYFDDLLSLTWTGARTVENSELRRQASGMLWPVGFKNRTDGAIKPALDAIESASGANFYDATDSESGATAVLMSTGNKDAFLILRGGEKAPNYAPEDVAAAQAALKARNLLEFVVVDSAHGNSVDENGVRTHKRQIPVFELTVGEWLGGNKKLGAMMEVYLKEGKQEVKSGTSLDSLDYALSPTDPCVGWDDFESVIRRSAARM</sequence>
<evidence type="ECO:0000313" key="13">
    <source>
        <dbReference type="EMBL" id="OGG51599.1"/>
    </source>
</evidence>